<gene>
    <name evidence="11" type="ORF">KQX54_006597</name>
</gene>
<dbReference type="Proteomes" id="UP000826195">
    <property type="component" value="Unassembled WGS sequence"/>
</dbReference>
<evidence type="ECO:0000256" key="6">
    <source>
        <dbReference type="ARBA" id="ARBA00022989"/>
    </source>
</evidence>
<dbReference type="GO" id="GO:0005886">
    <property type="term" value="C:plasma membrane"/>
    <property type="evidence" value="ECO:0007669"/>
    <property type="project" value="UniProtKB-SubCell"/>
</dbReference>
<accession>A0AAV7J5D3</accession>
<dbReference type="EMBL" id="JAHXZJ010000001">
    <property type="protein sequence ID" value="KAH0567092.1"/>
    <property type="molecule type" value="Genomic_DNA"/>
</dbReference>
<keyword evidence="6 10" id="KW-1133">Transmembrane helix</keyword>
<keyword evidence="8 10" id="KW-0675">Receptor</keyword>
<feature type="transmembrane region" description="Helical" evidence="10">
    <location>
        <begin position="12"/>
        <end position="29"/>
    </location>
</feature>
<dbReference type="PANTHER" id="PTHR21137:SF35">
    <property type="entry name" value="ODORANT RECEPTOR 19A-RELATED"/>
    <property type="match status" value="1"/>
</dbReference>
<comment type="similarity">
    <text evidence="10">Belongs to the insect chemoreceptor superfamily. Heteromeric odorant receptor channel (TC 1.A.69) family.</text>
</comment>
<dbReference type="GO" id="GO:0004984">
    <property type="term" value="F:olfactory receptor activity"/>
    <property type="evidence" value="ECO:0007669"/>
    <property type="project" value="InterPro"/>
</dbReference>
<comment type="subcellular location">
    <subcellularLocation>
        <location evidence="1 10">Cell membrane</location>
        <topology evidence="1 10">Multi-pass membrane protein</topology>
    </subcellularLocation>
</comment>
<evidence type="ECO:0000256" key="7">
    <source>
        <dbReference type="ARBA" id="ARBA00023136"/>
    </source>
</evidence>
<protein>
    <recommendedName>
        <fullName evidence="10">Odorant receptor</fullName>
    </recommendedName>
</protein>
<evidence type="ECO:0000313" key="12">
    <source>
        <dbReference type="Proteomes" id="UP000826195"/>
    </source>
</evidence>
<dbReference type="GO" id="GO:0005549">
    <property type="term" value="F:odorant binding"/>
    <property type="evidence" value="ECO:0007669"/>
    <property type="project" value="InterPro"/>
</dbReference>
<keyword evidence="7 10" id="KW-0472">Membrane</keyword>
<name>A0AAV7J5D3_COTGL</name>
<evidence type="ECO:0000256" key="8">
    <source>
        <dbReference type="ARBA" id="ARBA00023170"/>
    </source>
</evidence>
<reference evidence="11 12" key="1">
    <citation type="journal article" date="2021" name="J. Hered.">
        <title>A chromosome-level genome assembly of the parasitoid wasp, Cotesia glomerata (Hymenoptera: Braconidae).</title>
        <authorList>
            <person name="Pinto B.J."/>
            <person name="Weis J.J."/>
            <person name="Gamble T."/>
            <person name="Ode P.J."/>
            <person name="Paul R."/>
            <person name="Zaspel J.M."/>
        </authorList>
    </citation>
    <scope>NUCLEOTIDE SEQUENCE [LARGE SCALE GENOMIC DNA]</scope>
    <source>
        <strain evidence="11">CgM1</strain>
    </source>
</reference>
<keyword evidence="4 10" id="KW-0812">Transmembrane</keyword>
<feature type="transmembrane region" description="Helical" evidence="10">
    <location>
        <begin position="164"/>
        <end position="182"/>
    </location>
</feature>
<keyword evidence="9 10" id="KW-0807">Transducer</keyword>
<evidence type="ECO:0000256" key="10">
    <source>
        <dbReference type="RuleBase" id="RU351113"/>
    </source>
</evidence>
<keyword evidence="12" id="KW-1185">Reference proteome</keyword>
<feature type="transmembrane region" description="Helical" evidence="10">
    <location>
        <begin position="108"/>
        <end position="126"/>
    </location>
</feature>
<evidence type="ECO:0000313" key="11">
    <source>
        <dbReference type="EMBL" id="KAH0567092.1"/>
    </source>
</evidence>
<organism evidence="11 12">
    <name type="scientific">Cotesia glomerata</name>
    <name type="common">Lepidopteran parasitic wasp</name>
    <name type="synonym">Apanteles glomeratus</name>
    <dbReference type="NCBI Taxonomy" id="32391"/>
    <lineage>
        <taxon>Eukaryota</taxon>
        <taxon>Metazoa</taxon>
        <taxon>Ecdysozoa</taxon>
        <taxon>Arthropoda</taxon>
        <taxon>Hexapoda</taxon>
        <taxon>Insecta</taxon>
        <taxon>Pterygota</taxon>
        <taxon>Neoptera</taxon>
        <taxon>Endopterygota</taxon>
        <taxon>Hymenoptera</taxon>
        <taxon>Apocrita</taxon>
        <taxon>Ichneumonoidea</taxon>
        <taxon>Braconidae</taxon>
        <taxon>Microgastrinae</taxon>
        <taxon>Cotesia</taxon>
    </lineage>
</organism>
<comment type="caution">
    <text evidence="10">Lacks conserved residue(s) required for the propagation of feature annotation.</text>
</comment>
<sequence>MTFEEIWSIEFAVFKLIGISLSHALVSGYCKPSLLDWFDDIYHAAEVFSLILSVLLSIIKASALWICQRNLLEIIKDFHNLWSYSETKLTSKSDINGFIKRSKIMIKCYCYAIVSLGFSYALRPYFTILIHYVKILFNASSYINNSMTIFPIKYPLDSDAMYKYILLILYEQWIVYYGLIFWTACDILYIQLITNLSINLMVLSDDIRSLNRFRSTKYNYNVQDFITRIVERHRYILSIFYKINTLYRPIFTFTLLLNGLDLCCCIFTSDKEFSSGHCDGNVKLSDSIYGLKWEDYDVKLVKMLIMIMIRANKRFKFSAYGVFDLNRPHMTQIIKRTLGYLTLLRSFS</sequence>
<evidence type="ECO:0000256" key="9">
    <source>
        <dbReference type="ARBA" id="ARBA00023224"/>
    </source>
</evidence>
<dbReference type="InterPro" id="IPR004117">
    <property type="entry name" value="7tm6_olfct_rcpt"/>
</dbReference>
<proteinExistence type="inferred from homology"/>
<dbReference type="GO" id="GO:0007165">
    <property type="term" value="P:signal transduction"/>
    <property type="evidence" value="ECO:0007669"/>
    <property type="project" value="UniProtKB-KW"/>
</dbReference>
<evidence type="ECO:0000256" key="4">
    <source>
        <dbReference type="ARBA" id="ARBA00022692"/>
    </source>
</evidence>
<evidence type="ECO:0000256" key="3">
    <source>
        <dbReference type="ARBA" id="ARBA00022606"/>
    </source>
</evidence>
<dbReference type="PANTHER" id="PTHR21137">
    <property type="entry name" value="ODORANT RECEPTOR"/>
    <property type="match status" value="1"/>
</dbReference>
<keyword evidence="2" id="KW-1003">Cell membrane</keyword>
<feature type="transmembrane region" description="Helical" evidence="10">
    <location>
        <begin position="41"/>
        <end position="66"/>
    </location>
</feature>
<dbReference type="Pfam" id="PF02949">
    <property type="entry name" value="7tm_6"/>
    <property type="match status" value="1"/>
</dbReference>
<keyword evidence="3 10" id="KW-0716">Sensory transduction</keyword>
<keyword evidence="5 10" id="KW-0552">Olfaction</keyword>
<dbReference type="AlphaFoldDB" id="A0AAV7J5D3"/>
<evidence type="ECO:0000256" key="1">
    <source>
        <dbReference type="ARBA" id="ARBA00004651"/>
    </source>
</evidence>
<comment type="caution">
    <text evidence="11">The sequence shown here is derived from an EMBL/GenBank/DDBJ whole genome shotgun (WGS) entry which is preliminary data.</text>
</comment>
<evidence type="ECO:0000256" key="2">
    <source>
        <dbReference type="ARBA" id="ARBA00022475"/>
    </source>
</evidence>
<evidence type="ECO:0000256" key="5">
    <source>
        <dbReference type="ARBA" id="ARBA00022725"/>
    </source>
</evidence>